<feature type="compositionally biased region" description="Low complexity" evidence="1">
    <location>
        <begin position="239"/>
        <end position="256"/>
    </location>
</feature>
<evidence type="ECO:0000313" key="5">
    <source>
        <dbReference type="Proteomes" id="UP001303889"/>
    </source>
</evidence>
<dbReference type="GO" id="GO:0009251">
    <property type="term" value="P:glucan catabolic process"/>
    <property type="evidence" value="ECO:0007669"/>
    <property type="project" value="TreeGrafter"/>
</dbReference>
<feature type="compositionally biased region" description="Basic and acidic residues" evidence="1">
    <location>
        <begin position="348"/>
        <end position="357"/>
    </location>
</feature>
<dbReference type="PANTHER" id="PTHR10963:SF24">
    <property type="entry name" value="GLYCOSIDASE C21B10.07-RELATED"/>
    <property type="match status" value="1"/>
</dbReference>
<name>A0AAN6MEW3_9PEZI</name>
<dbReference type="Proteomes" id="UP001303889">
    <property type="component" value="Unassembled WGS sequence"/>
</dbReference>
<evidence type="ECO:0000256" key="1">
    <source>
        <dbReference type="SAM" id="MobiDB-lite"/>
    </source>
</evidence>
<dbReference type="Gene3D" id="2.60.120.200">
    <property type="match status" value="1"/>
</dbReference>
<dbReference type="InterPro" id="IPR000757">
    <property type="entry name" value="Beta-glucanase-like"/>
</dbReference>
<comment type="caution">
    <text evidence="4">The sequence shown here is derived from an EMBL/GenBank/DDBJ whole genome shotgun (WGS) entry which is preliminary data.</text>
</comment>
<dbReference type="GO" id="GO:0004553">
    <property type="term" value="F:hydrolase activity, hydrolyzing O-glycosyl compounds"/>
    <property type="evidence" value="ECO:0007669"/>
    <property type="project" value="InterPro"/>
</dbReference>
<feature type="signal peptide" evidence="2">
    <location>
        <begin position="1"/>
        <end position="22"/>
    </location>
</feature>
<gene>
    <name evidence="4" type="ORF">C8A05DRAFT_18554</name>
</gene>
<evidence type="ECO:0000313" key="4">
    <source>
        <dbReference type="EMBL" id="KAK3898934.1"/>
    </source>
</evidence>
<organism evidence="4 5">
    <name type="scientific">Staphylotrichum tortipilum</name>
    <dbReference type="NCBI Taxonomy" id="2831512"/>
    <lineage>
        <taxon>Eukaryota</taxon>
        <taxon>Fungi</taxon>
        <taxon>Dikarya</taxon>
        <taxon>Ascomycota</taxon>
        <taxon>Pezizomycotina</taxon>
        <taxon>Sordariomycetes</taxon>
        <taxon>Sordariomycetidae</taxon>
        <taxon>Sordariales</taxon>
        <taxon>Chaetomiaceae</taxon>
        <taxon>Staphylotrichum</taxon>
    </lineage>
</organism>
<keyword evidence="4" id="KW-0378">Hydrolase</keyword>
<evidence type="ECO:0000259" key="3">
    <source>
        <dbReference type="PROSITE" id="PS51762"/>
    </source>
</evidence>
<evidence type="ECO:0000256" key="2">
    <source>
        <dbReference type="SAM" id="SignalP"/>
    </source>
</evidence>
<dbReference type="SUPFAM" id="SSF49899">
    <property type="entry name" value="Concanavalin A-like lectins/glucanases"/>
    <property type="match status" value="1"/>
</dbReference>
<dbReference type="InterPro" id="IPR013320">
    <property type="entry name" value="ConA-like_dom_sf"/>
</dbReference>
<protein>
    <submittedName>
        <fullName evidence="4">Glycoside hydrolase</fullName>
    </submittedName>
</protein>
<feature type="region of interest" description="Disordered" evidence="1">
    <location>
        <begin position="348"/>
        <end position="382"/>
    </location>
</feature>
<dbReference type="Pfam" id="PF26113">
    <property type="entry name" value="GH16_XgeA"/>
    <property type="match status" value="1"/>
</dbReference>
<feature type="region of interest" description="Disordered" evidence="1">
    <location>
        <begin position="237"/>
        <end position="268"/>
    </location>
</feature>
<accession>A0AAN6MEW3</accession>
<feature type="chain" id="PRO_5043030991" evidence="2">
    <location>
        <begin position="23"/>
        <end position="382"/>
    </location>
</feature>
<dbReference type="PROSITE" id="PS51762">
    <property type="entry name" value="GH16_2"/>
    <property type="match status" value="1"/>
</dbReference>
<sequence>MVRTGFILASLALAAGSAQAQAQTSTSPYTLVDNFDATNFFDEFEFFTDPDPTRGFVKYVDGATANRDGLAGFSQGGVYLGVDYTNTTTTGRASVRVTSKKSYTKGLFIADIPHMPAGAPGTSSCGLWPAFWMFGPNWPTSGEIDIIEGVNSQTSNSVTLHTAAGCSIASNAGAAPGTKLVTPNCQGTEGCSQATPASTANYGAAFNAAGGGVYVAEWTDAAIKVWFFPRGSALAQQLSTPASTPPNTTTTTTPSPNESPPDPSTFGPPLALFPSSHSCSISSHFARHNIVFNTAFCGDWAGRVWRTDKACAALAPRCEDFVGGTPGAFTEGYWIVKGVRVYQVAGEGGEKGGEGKGGRFQGRRVRRGRAGGLGGGVGKGRS</sequence>
<keyword evidence="5" id="KW-1185">Reference proteome</keyword>
<dbReference type="EMBL" id="MU855857">
    <property type="protein sequence ID" value="KAK3898934.1"/>
    <property type="molecule type" value="Genomic_DNA"/>
</dbReference>
<dbReference type="InterPro" id="IPR050546">
    <property type="entry name" value="Glycosyl_Hydrlase_16"/>
</dbReference>
<reference evidence="4" key="1">
    <citation type="journal article" date="2023" name="Mol. Phylogenet. Evol.">
        <title>Genome-scale phylogeny and comparative genomics of the fungal order Sordariales.</title>
        <authorList>
            <person name="Hensen N."/>
            <person name="Bonometti L."/>
            <person name="Westerberg I."/>
            <person name="Brannstrom I.O."/>
            <person name="Guillou S."/>
            <person name="Cros-Aarteil S."/>
            <person name="Calhoun S."/>
            <person name="Haridas S."/>
            <person name="Kuo A."/>
            <person name="Mondo S."/>
            <person name="Pangilinan J."/>
            <person name="Riley R."/>
            <person name="LaButti K."/>
            <person name="Andreopoulos B."/>
            <person name="Lipzen A."/>
            <person name="Chen C."/>
            <person name="Yan M."/>
            <person name="Daum C."/>
            <person name="Ng V."/>
            <person name="Clum A."/>
            <person name="Steindorff A."/>
            <person name="Ohm R.A."/>
            <person name="Martin F."/>
            <person name="Silar P."/>
            <person name="Natvig D.O."/>
            <person name="Lalanne C."/>
            <person name="Gautier V."/>
            <person name="Ament-Velasquez S.L."/>
            <person name="Kruys A."/>
            <person name="Hutchinson M.I."/>
            <person name="Powell A.J."/>
            <person name="Barry K."/>
            <person name="Miller A.N."/>
            <person name="Grigoriev I.V."/>
            <person name="Debuchy R."/>
            <person name="Gladieux P."/>
            <person name="Hiltunen Thoren M."/>
            <person name="Johannesson H."/>
        </authorList>
    </citation>
    <scope>NUCLEOTIDE SEQUENCE</scope>
    <source>
        <strain evidence="4">CBS 103.79</strain>
    </source>
</reference>
<feature type="domain" description="GH16" evidence="3">
    <location>
        <begin position="22"/>
        <end position="309"/>
    </location>
</feature>
<reference evidence="4" key="2">
    <citation type="submission" date="2023-05" db="EMBL/GenBank/DDBJ databases">
        <authorList>
            <consortium name="Lawrence Berkeley National Laboratory"/>
            <person name="Steindorff A."/>
            <person name="Hensen N."/>
            <person name="Bonometti L."/>
            <person name="Westerberg I."/>
            <person name="Brannstrom I.O."/>
            <person name="Guillou S."/>
            <person name="Cros-Aarteil S."/>
            <person name="Calhoun S."/>
            <person name="Haridas S."/>
            <person name="Kuo A."/>
            <person name="Mondo S."/>
            <person name="Pangilinan J."/>
            <person name="Riley R."/>
            <person name="Labutti K."/>
            <person name="Andreopoulos B."/>
            <person name="Lipzen A."/>
            <person name="Chen C."/>
            <person name="Yanf M."/>
            <person name="Daum C."/>
            <person name="Ng V."/>
            <person name="Clum A."/>
            <person name="Ohm R."/>
            <person name="Martin F."/>
            <person name="Silar P."/>
            <person name="Natvig D."/>
            <person name="Lalanne C."/>
            <person name="Gautier V."/>
            <person name="Ament-Velasquez S.L."/>
            <person name="Kruys A."/>
            <person name="Hutchinson M.I."/>
            <person name="Powell A.J."/>
            <person name="Barry K."/>
            <person name="Miller A.N."/>
            <person name="Grigoriev I.V."/>
            <person name="Debuchy R."/>
            <person name="Gladieux P."/>
            <person name="Thoren M.H."/>
            <person name="Johannesson H."/>
        </authorList>
    </citation>
    <scope>NUCLEOTIDE SEQUENCE</scope>
    <source>
        <strain evidence="4">CBS 103.79</strain>
    </source>
</reference>
<dbReference type="AlphaFoldDB" id="A0AAN6MEW3"/>
<keyword evidence="2" id="KW-0732">Signal</keyword>
<proteinExistence type="predicted"/>
<feature type="compositionally biased region" description="Gly residues" evidence="1">
    <location>
        <begin position="370"/>
        <end position="382"/>
    </location>
</feature>
<dbReference type="PANTHER" id="PTHR10963">
    <property type="entry name" value="GLYCOSYL HYDROLASE-RELATED"/>
    <property type="match status" value="1"/>
</dbReference>